<name>A0AAD9V8W1_ACRCE</name>
<dbReference type="GO" id="GO:0006355">
    <property type="term" value="P:regulation of DNA-templated transcription"/>
    <property type="evidence" value="ECO:0007669"/>
    <property type="project" value="InterPro"/>
</dbReference>
<keyword evidence="4" id="KW-1185">Reference proteome</keyword>
<evidence type="ECO:0000313" key="3">
    <source>
        <dbReference type="EMBL" id="KAK2565623.1"/>
    </source>
</evidence>
<sequence>MATSVEIPLRDTEDEVIELQFDQLPEGDEVLSILRQENAQLHLWITLAMQIAVIVTVKRDKWCAWTLLLHFMYNKPEKRETRNIRKSFLQRQHHCIPQQTRS</sequence>
<dbReference type="Proteomes" id="UP001249851">
    <property type="component" value="Unassembled WGS sequence"/>
</dbReference>
<dbReference type="PANTHER" id="PTHR14027">
    <property type="entry name" value="RNA POLYMERASE-ASSOCIATED PROTEIN CTR9"/>
    <property type="match status" value="1"/>
</dbReference>
<dbReference type="InterPro" id="IPR031101">
    <property type="entry name" value="Ctr9"/>
</dbReference>
<reference evidence="3" key="1">
    <citation type="journal article" date="2023" name="G3 (Bethesda)">
        <title>Whole genome assembly and annotation of the endangered Caribbean coral Acropora cervicornis.</title>
        <authorList>
            <person name="Selwyn J.D."/>
            <person name="Vollmer S.V."/>
        </authorList>
    </citation>
    <scope>NUCLEOTIDE SEQUENCE</scope>
    <source>
        <strain evidence="3">K2</strain>
    </source>
</reference>
<dbReference type="GO" id="GO:0006368">
    <property type="term" value="P:transcription elongation by RNA polymerase II"/>
    <property type="evidence" value="ECO:0007669"/>
    <property type="project" value="TreeGrafter"/>
</dbReference>
<dbReference type="AlphaFoldDB" id="A0AAD9V8W1"/>
<evidence type="ECO:0000313" key="4">
    <source>
        <dbReference type="Proteomes" id="UP001249851"/>
    </source>
</evidence>
<reference evidence="3" key="2">
    <citation type="journal article" date="2023" name="Science">
        <title>Genomic signatures of disease resistance in endangered staghorn corals.</title>
        <authorList>
            <person name="Vollmer S.V."/>
            <person name="Selwyn J.D."/>
            <person name="Despard B.A."/>
            <person name="Roesel C.L."/>
        </authorList>
    </citation>
    <scope>NUCLEOTIDE SEQUENCE</scope>
    <source>
        <strain evidence="3">K2</strain>
    </source>
</reference>
<proteinExistence type="predicted"/>
<evidence type="ECO:0000256" key="1">
    <source>
        <dbReference type="ARBA" id="ARBA00022737"/>
    </source>
</evidence>
<keyword evidence="2" id="KW-0802">TPR repeat</keyword>
<gene>
    <name evidence="3" type="ORF">P5673_010751</name>
</gene>
<dbReference type="EMBL" id="JARQWQ010000019">
    <property type="protein sequence ID" value="KAK2565623.1"/>
    <property type="molecule type" value="Genomic_DNA"/>
</dbReference>
<protein>
    <submittedName>
        <fullName evidence="3">RNA polymerase-associated protein CTR9-like protein</fullName>
    </submittedName>
</protein>
<dbReference type="PANTHER" id="PTHR14027:SF2">
    <property type="entry name" value="RNA POLYMERASE-ASSOCIATED PROTEIN CTR9 HOMOLOG"/>
    <property type="match status" value="1"/>
</dbReference>
<comment type="caution">
    <text evidence="3">The sequence shown here is derived from an EMBL/GenBank/DDBJ whole genome shotgun (WGS) entry which is preliminary data.</text>
</comment>
<accession>A0AAD9V8W1</accession>
<dbReference type="GO" id="GO:0000993">
    <property type="term" value="F:RNA polymerase II complex binding"/>
    <property type="evidence" value="ECO:0007669"/>
    <property type="project" value="TreeGrafter"/>
</dbReference>
<dbReference type="GO" id="GO:0016593">
    <property type="term" value="C:Cdc73/Paf1 complex"/>
    <property type="evidence" value="ECO:0007669"/>
    <property type="project" value="TreeGrafter"/>
</dbReference>
<evidence type="ECO:0000256" key="2">
    <source>
        <dbReference type="ARBA" id="ARBA00022803"/>
    </source>
</evidence>
<keyword evidence="1" id="KW-0677">Repeat</keyword>
<organism evidence="3 4">
    <name type="scientific">Acropora cervicornis</name>
    <name type="common">Staghorn coral</name>
    <dbReference type="NCBI Taxonomy" id="6130"/>
    <lineage>
        <taxon>Eukaryota</taxon>
        <taxon>Metazoa</taxon>
        <taxon>Cnidaria</taxon>
        <taxon>Anthozoa</taxon>
        <taxon>Hexacorallia</taxon>
        <taxon>Scleractinia</taxon>
        <taxon>Astrocoeniina</taxon>
        <taxon>Acroporidae</taxon>
        <taxon>Acropora</taxon>
    </lineage>
</organism>